<dbReference type="InterPro" id="IPR027417">
    <property type="entry name" value="P-loop_NTPase"/>
</dbReference>
<dbReference type="PROSITE" id="PS51192">
    <property type="entry name" value="HELICASE_ATP_BIND_1"/>
    <property type="match status" value="1"/>
</dbReference>
<dbReference type="InterPro" id="IPR012340">
    <property type="entry name" value="NA-bd_OB-fold"/>
</dbReference>
<dbReference type="Pfam" id="PF00270">
    <property type="entry name" value="DEAD"/>
    <property type="match status" value="1"/>
</dbReference>
<evidence type="ECO:0000256" key="4">
    <source>
        <dbReference type="ARBA" id="ARBA00022806"/>
    </source>
</evidence>
<evidence type="ECO:0000256" key="7">
    <source>
        <dbReference type="ARBA" id="ARBA00023204"/>
    </source>
</evidence>
<dbReference type="PANTHER" id="PTHR47964">
    <property type="entry name" value="ATP-DEPENDENT DNA HELICASE HOMOLOG RECG, CHLOROPLASTIC"/>
    <property type="match status" value="1"/>
</dbReference>
<dbReference type="InterPro" id="IPR033454">
    <property type="entry name" value="RecG_wedge"/>
</dbReference>
<evidence type="ECO:0000313" key="12">
    <source>
        <dbReference type="Proteomes" id="UP000095237"/>
    </source>
</evidence>
<accession>A0A1E5IL83</accession>
<dbReference type="Proteomes" id="UP000095237">
    <property type="component" value="Unassembled WGS sequence"/>
</dbReference>
<protein>
    <recommendedName>
        <fullName evidence="8">Probable DNA 3'-5' helicase RecG</fullName>
    </recommendedName>
</protein>
<dbReference type="EMBL" id="LNVX01000291">
    <property type="protein sequence ID" value="OEG70718.1"/>
    <property type="molecule type" value="Genomic_DNA"/>
</dbReference>
<reference evidence="11 12" key="1">
    <citation type="submission" date="2015-11" db="EMBL/GenBank/DDBJ databases">
        <title>Evidence for parallel genomic evolution in an endosymbiosis of termite gut flagellates.</title>
        <authorList>
            <person name="Zheng H."/>
        </authorList>
    </citation>
    <scope>NUCLEOTIDE SEQUENCE [LARGE SCALE GENOMIC DNA]</scope>
    <source>
        <strain evidence="11 12">CET450</strain>
    </source>
</reference>
<dbReference type="Pfam" id="PF00271">
    <property type="entry name" value="Helicase_C"/>
    <property type="match status" value="1"/>
</dbReference>
<keyword evidence="5" id="KW-0067">ATP-binding</keyword>
<dbReference type="SMART" id="SM00487">
    <property type="entry name" value="DEXDc"/>
    <property type="match status" value="1"/>
</dbReference>
<dbReference type="InterPro" id="IPR011545">
    <property type="entry name" value="DEAD/DEAH_box_helicase_dom"/>
</dbReference>
<dbReference type="Gene3D" id="3.40.50.300">
    <property type="entry name" value="P-loop containing nucleotide triphosphate hydrolases"/>
    <property type="match status" value="2"/>
</dbReference>
<dbReference type="SUPFAM" id="SSF50249">
    <property type="entry name" value="Nucleic acid-binding proteins"/>
    <property type="match status" value="1"/>
</dbReference>
<dbReference type="GO" id="GO:0003677">
    <property type="term" value="F:DNA binding"/>
    <property type="evidence" value="ECO:0007669"/>
    <property type="project" value="UniProtKB-KW"/>
</dbReference>
<name>A0A1E5IL83_ENDTX</name>
<keyword evidence="6" id="KW-0238">DNA-binding</keyword>
<evidence type="ECO:0000256" key="1">
    <source>
        <dbReference type="ARBA" id="ARBA00022741"/>
    </source>
</evidence>
<dbReference type="PANTHER" id="PTHR47964:SF1">
    <property type="entry name" value="ATP-DEPENDENT DNA HELICASE HOMOLOG RECG, CHLOROPLASTIC"/>
    <property type="match status" value="1"/>
</dbReference>
<dbReference type="InterPro" id="IPR014001">
    <property type="entry name" value="Helicase_ATP-bd"/>
</dbReference>
<feature type="domain" description="Helicase C-terminal" evidence="10">
    <location>
        <begin position="451"/>
        <end position="607"/>
    </location>
</feature>
<keyword evidence="4" id="KW-0347">Helicase</keyword>
<feature type="domain" description="Helicase ATP-binding" evidence="9">
    <location>
        <begin position="268"/>
        <end position="431"/>
    </location>
</feature>
<evidence type="ECO:0000256" key="3">
    <source>
        <dbReference type="ARBA" id="ARBA00022801"/>
    </source>
</evidence>
<sequence>MFAKLGIITVGDMLTFFPVCYQDRTNVVSIKNAYKQTQSCIFGKIGKAYDKQLSRGLCLLHIEIFDGISGGYVRFFRKKNPYSSVDIFASLKKAFKPGTFAYVYGSTKAENCSRFIDVDDYETVKNEKDKPLLFNRIIPVYSSIEGLNQKFIREAVKSVLNSVCGLYPDVSDLIPDFDGIPRLKSSLAIQKIHYPDTLEEAENARRAFALQEFFILESALSLSRSNIRKNRKSQRYEIQKTLLTAFKNNLEFEFTKDQKKAINDIFSDMQSPYPMNRMLMGDVGCGKTVVALSAVLLAVESGYQAMIVAPTEILAEQHYLTVLNMLAGFSVKTVLATSSTLKKSSEREEMSAGFENGDIKIAIGTHSLIEDKIKFKNLSLIIVDEQQKFGVMQKFSAVGKARSPDVLMMTATPVPRSLALTVYGKMDITSIKQLPPGRTPVKTYFLDEQSAYTNTIWELKNRNQAYIVYPIIDESDKLALKSAVQESEKLSRTWFRDFKVGLLHGRMNPSEKNKIMREFKNKEFDVLISTTVVGVGIDIPDATVMIIQHAERFGLSDLHQLRGRIGRGSKQSYAYLIGDLKNETARKRFSVMTSTNDGFKIAGEDLKMRGPGELMGTLQHGFPKFKAGDLIKDVDIIEFTKSLADKIAEDDPCLSKSENAVLKRLMCRHFSDKIKLINIG</sequence>
<dbReference type="AlphaFoldDB" id="A0A1E5IL83"/>
<dbReference type="GO" id="GO:0016787">
    <property type="term" value="F:hydrolase activity"/>
    <property type="evidence" value="ECO:0007669"/>
    <property type="project" value="UniProtKB-KW"/>
</dbReference>
<evidence type="ECO:0000313" key="11">
    <source>
        <dbReference type="EMBL" id="OEG70718.1"/>
    </source>
</evidence>
<dbReference type="GO" id="GO:0006281">
    <property type="term" value="P:DNA repair"/>
    <property type="evidence" value="ECO:0007669"/>
    <property type="project" value="UniProtKB-KW"/>
</dbReference>
<keyword evidence="1" id="KW-0547">Nucleotide-binding</keyword>
<dbReference type="Pfam" id="PF19833">
    <property type="entry name" value="RecG_dom3_C"/>
    <property type="match status" value="1"/>
</dbReference>
<proteinExistence type="predicted"/>
<evidence type="ECO:0000256" key="5">
    <source>
        <dbReference type="ARBA" id="ARBA00022840"/>
    </source>
</evidence>
<organism evidence="11 12">
    <name type="scientific">Endomicrobium trichonymphae</name>
    <dbReference type="NCBI Taxonomy" id="1408204"/>
    <lineage>
        <taxon>Bacteria</taxon>
        <taxon>Pseudomonadati</taxon>
        <taxon>Elusimicrobiota</taxon>
        <taxon>Endomicrobiia</taxon>
        <taxon>Endomicrobiales</taxon>
        <taxon>Endomicrobiaceae</taxon>
        <taxon>Candidatus Endomicrobiellum</taxon>
    </lineage>
</organism>
<evidence type="ECO:0000256" key="2">
    <source>
        <dbReference type="ARBA" id="ARBA00022763"/>
    </source>
</evidence>
<dbReference type="Pfam" id="PF17191">
    <property type="entry name" value="RecG_wedge"/>
    <property type="match status" value="1"/>
</dbReference>
<gene>
    <name evidence="11" type="ORF">ATZ36_17245</name>
</gene>
<dbReference type="InterPro" id="IPR001650">
    <property type="entry name" value="Helicase_C-like"/>
</dbReference>
<keyword evidence="12" id="KW-1185">Reference proteome</keyword>
<evidence type="ECO:0000256" key="8">
    <source>
        <dbReference type="ARBA" id="ARBA00049819"/>
    </source>
</evidence>
<dbReference type="InterPro" id="IPR047112">
    <property type="entry name" value="RecG/Mfd"/>
</dbReference>
<dbReference type="GO" id="GO:0003678">
    <property type="term" value="F:DNA helicase activity"/>
    <property type="evidence" value="ECO:0007669"/>
    <property type="project" value="TreeGrafter"/>
</dbReference>
<keyword evidence="7" id="KW-0234">DNA repair</keyword>
<keyword evidence="3" id="KW-0378">Hydrolase</keyword>
<dbReference type="PROSITE" id="PS51194">
    <property type="entry name" value="HELICASE_CTER"/>
    <property type="match status" value="1"/>
</dbReference>
<evidence type="ECO:0000256" key="6">
    <source>
        <dbReference type="ARBA" id="ARBA00023125"/>
    </source>
</evidence>
<evidence type="ECO:0000259" key="10">
    <source>
        <dbReference type="PROSITE" id="PS51194"/>
    </source>
</evidence>
<dbReference type="GO" id="GO:0005524">
    <property type="term" value="F:ATP binding"/>
    <property type="evidence" value="ECO:0007669"/>
    <property type="project" value="UniProtKB-KW"/>
</dbReference>
<dbReference type="SMART" id="SM00490">
    <property type="entry name" value="HELICc"/>
    <property type="match status" value="1"/>
</dbReference>
<evidence type="ECO:0000259" key="9">
    <source>
        <dbReference type="PROSITE" id="PS51192"/>
    </source>
</evidence>
<dbReference type="NCBIfam" id="NF008168">
    <property type="entry name" value="PRK10917.2-2"/>
    <property type="match status" value="1"/>
</dbReference>
<dbReference type="InterPro" id="IPR045562">
    <property type="entry name" value="RecG_dom3_C"/>
</dbReference>
<dbReference type="SUPFAM" id="SSF52540">
    <property type="entry name" value="P-loop containing nucleoside triphosphate hydrolases"/>
    <property type="match status" value="2"/>
</dbReference>
<keyword evidence="2" id="KW-0227">DNA damage</keyword>
<comment type="caution">
    <text evidence="11">The sequence shown here is derived from an EMBL/GenBank/DDBJ whole genome shotgun (WGS) entry which is preliminary data.</text>
</comment>